<dbReference type="KEGG" id="moc:BB934_43785"/>
<evidence type="ECO:0000256" key="1">
    <source>
        <dbReference type="SAM" id="Coils"/>
    </source>
</evidence>
<reference evidence="3" key="1">
    <citation type="submission" date="2016-07" db="EMBL/GenBank/DDBJ databases">
        <title>Microvirga ossetica sp. nov. a new species of rhizobia isolated from root nodules of the legume species Vicia alpestris Steven originated from North Ossetia region in the Caucasus.</title>
        <authorList>
            <person name="Safronova V.I."/>
            <person name="Kuznetsova I.G."/>
            <person name="Sazanova A.L."/>
            <person name="Belimov A."/>
            <person name="Andronov E."/>
            <person name="Osledkin Y.S."/>
            <person name="Onishchuk O.P."/>
            <person name="Kurchak O.N."/>
            <person name="Shaposhnikov A.I."/>
            <person name="Willems A."/>
            <person name="Tikhonovich I.A."/>
        </authorList>
    </citation>
    <scope>NUCLEOTIDE SEQUENCE [LARGE SCALE GENOMIC DNA]</scope>
    <source>
        <strain evidence="3">V5/3M</strain>
        <plasmid evidence="3">unnamed4</plasmid>
    </source>
</reference>
<feature type="coiled-coil region" evidence="1">
    <location>
        <begin position="91"/>
        <end position="136"/>
    </location>
</feature>
<geneLocation type="plasmid" evidence="3">
    <name>unnamed4</name>
</geneLocation>
<organism evidence="3">
    <name type="scientific">Microvirga ossetica</name>
    <dbReference type="NCBI Taxonomy" id="1882682"/>
    <lineage>
        <taxon>Bacteria</taxon>
        <taxon>Pseudomonadati</taxon>
        <taxon>Pseudomonadota</taxon>
        <taxon>Alphaproteobacteria</taxon>
        <taxon>Hyphomicrobiales</taxon>
        <taxon>Methylobacteriaceae</taxon>
        <taxon>Microvirga</taxon>
    </lineage>
</organism>
<keyword evidence="3" id="KW-0614">Plasmid</keyword>
<accession>A0A1B2EYV5</accession>
<proteinExistence type="predicted"/>
<dbReference type="AlphaFoldDB" id="A0A1B2EYV5"/>
<evidence type="ECO:0000256" key="2">
    <source>
        <dbReference type="SAM" id="MobiDB-lite"/>
    </source>
</evidence>
<dbReference type="EMBL" id="CP016620">
    <property type="protein sequence ID" value="ANY85123.1"/>
    <property type="molecule type" value="Genomic_DNA"/>
</dbReference>
<feature type="region of interest" description="Disordered" evidence="2">
    <location>
        <begin position="61"/>
        <end position="86"/>
    </location>
</feature>
<keyword evidence="1" id="KW-0175">Coiled coil</keyword>
<feature type="region of interest" description="Disordered" evidence="2">
    <location>
        <begin position="265"/>
        <end position="287"/>
    </location>
</feature>
<name>A0A1B2EYV5_9HYPH</name>
<gene>
    <name evidence="3" type="ORF">BB934_43785</name>
</gene>
<protein>
    <submittedName>
        <fullName evidence="3">Uncharacterized protein</fullName>
    </submittedName>
</protein>
<sequence>MAKSNTERSRIKRARDKAKAAELAQVIEEKDVTRYNALMAHVTLILDELTAIKARLGLHQDPSQAPATGPAEDRCDPSAVGSTGGLAGIAAPQEATDKAALEAEIAALRQEMELQEERTAATKKNLNRRIEQLEANRDEAWKFNRDLDDAMRRYSQQVEKALQGLLPPQKDAMPLETEDQALAASFGPMAIDFWEWIDSQTDGMSQEKRAEFARTAAFPHAGSHWRYGTRGDAHAVFTDDNGLQVVIPREPWGITPHLARALALSDQKDRVGQQAGSAGRSGNGEGN</sequence>
<evidence type="ECO:0000313" key="3">
    <source>
        <dbReference type="EMBL" id="ANY85123.1"/>
    </source>
</evidence>